<dbReference type="EMBL" id="MU150294">
    <property type="protein sequence ID" value="KAF9460712.1"/>
    <property type="molecule type" value="Genomic_DNA"/>
</dbReference>
<keyword evidence="2" id="KW-1185">Reference proteome</keyword>
<reference evidence="1" key="1">
    <citation type="submission" date="2020-11" db="EMBL/GenBank/DDBJ databases">
        <authorList>
            <consortium name="DOE Joint Genome Institute"/>
            <person name="Ahrendt S."/>
            <person name="Riley R."/>
            <person name="Andreopoulos W."/>
            <person name="Labutti K."/>
            <person name="Pangilinan J."/>
            <person name="Ruiz-Duenas F.J."/>
            <person name="Barrasa J.M."/>
            <person name="Sanchez-Garcia M."/>
            <person name="Camarero S."/>
            <person name="Miyauchi S."/>
            <person name="Serrano A."/>
            <person name="Linde D."/>
            <person name="Babiker R."/>
            <person name="Drula E."/>
            <person name="Ayuso-Fernandez I."/>
            <person name="Pacheco R."/>
            <person name="Padilla G."/>
            <person name="Ferreira P."/>
            <person name="Barriuso J."/>
            <person name="Kellner H."/>
            <person name="Castanera R."/>
            <person name="Alfaro M."/>
            <person name="Ramirez L."/>
            <person name="Pisabarro A.G."/>
            <person name="Kuo A."/>
            <person name="Tritt A."/>
            <person name="Lipzen A."/>
            <person name="He G."/>
            <person name="Yan M."/>
            <person name="Ng V."/>
            <person name="Cullen D."/>
            <person name="Martin F."/>
            <person name="Rosso M.-N."/>
            <person name="Henrissat B."/>
            <person name="Hibbett D."/>
            <person name="Martinez A.T."/>
            <person name="Grigoriev I.V."/>
        </authorList>
    </citation>
    <scope>NUCLEOTIDE SEQUENCE</scope>
    <source>
        <strain evidence="1">CBS 247.69</strain>
    </source>
</reference>
<gene>
    <name evidence="1" type="ORF">BDZ94DRAFT_1265344</name>
</gene>
<dbReference type="Proteomes" id="UP000807353">
    <property type="component" value="Unassembled WGS sequence"/>
</dbReference>
<organism evidence="1 2">
    <name type="scientific">Collybia nuda</name>
    <dbReference type="NCBI Taxonomy" id="64659"/>
    <lineage>
        <taxon>Eukaryota</taxon>
        <taxon>Fungi</taxon>
        <taxon>Dikarya</taxon>
        <taxon>Basidiomycota</taxon>
        <taxon>Agaricomycotina</taxon>
        <taxon>Agaricomycetes</taxon>
        <taxon>Agaricomycetidae</taxon>
        <taxon>Agaricales</taxon>
        <taxon>Tricholomatineae</taxon>
        <taxon>Clitocybaceae</taxon>
        <taxon>Collybia</taxon>
    </lineage>
</organism>
<protein>
    <submittedName>
        <fullName evidence="1">Uncharacterized protein</fullName>
    </submittedName>
</protein>
<name>A0A9P5XZP9_9AGAR</name>
<proteinExistence type="predicted"/>
<comment type="caution">
    <text evidence="1">The sequence shown here is derived from an EMBL/GenBank/DDBJ whole genome shotgun (WGS) entry which is preliminary data.</text>
</comment>
<evidence type="ECO:0000313" key="1">
    <source>
        <dbReference type="EMBL" id="KAF9460712.1"/>
    </source>
</evidence>
<dbReference type="AlphaFoldDB" id="A0A9P5XZP9"/>
<accession>A0A9P5XZP9</accession>
<dbReference type="OrthoDB" id="3026402at2759"/>
<evidence type="ECO:0000313" key="2">
    <source>
        <dbReference type="Proteomes" id="UP000807353"/>
    </source>
</evidence>
<feature type="non-terminal residue" evidence="1">
    <location>
        <position position="110"/>
    </location>
</feature>
<sequence length="110" mass="11910">MNGDAQGPSILPEQIPHKYGVRLNFWYILKSLTPPTSAMLRNNLLAVLLVLVRIADMGLAAPNPQETETVLHCGLEGLECPKNGGWTCCGPLLPDIGGICRQLEPGWMCA</sequence>